<name>X1F3E0_9ZZZZ</name>
<sequence>MDTKKKNREKTIVAKLQELGYDEATEGYAGVVELADTLDSKSSEAYPSCGFKSHLRHQIRISYL</sequence>
<protein>
    <submittedName>
        <fullName evidence="1">Uncharacterized protein</fullName>
    </submittedName>
</protein>
<dbReference type="AlphaFoldDB" id="X1F3E0"/>
<reference evidence="1" key="1">
    <citation type="journal article" date="2014" name="Front. Microbiol.">
        <title>High frequency of phylogenetically diverse reductive dehalogenase-homologous genes in deep subseafloor sedimentary metagenomes.</title>
        <authorList>
            <person name="Kawai M."/>
            <person name="Futagami T."/>
            <person name="Toyoda A."/>
            <person name="Takaki Y."/>
            <person name="Nishi S."/>
            <person name="Hori S."/>
            <person name="Arai W."/>
            <person name="Tsubouchi T."/>
            <person name="Morono Y."/>
            <person name="Uchiyama I."/>
            <person name="Ito T."/>
            <person name="Fujiyama A."/>
            <person name="Inagaki F."/>
            <person name="Takami H."/>
        </authorList>
    </citation>
    <scope>NUCLEOTIDE SEQUENCE</scope>
    <source>
        <strain evidence="1">Expedition CK06-06</strain>
    </source>
</reference>
<dbReference type="EMBL" id="BARU01003755">
    <property type="protein sequence ID" value="GAH27070.1"/>
    <property type="molecule type" value="Genomic_DNA"/>
</dbReference>
<evidence type="ECO:0000313" key="1">
    <source>
        <dbReference type="EMBL" id="GAH27070.1"/>
    </source>
</evidence>
<organism evidence="1">
    <name type="scientific">marine sediment metagenome</name>
    <dbReference type="NCBI Taxonomy" id="412755"/>
    <lineage>
        <taxon>unclassified sequences</taxon>
        <taxon>metagenomes</taxon>
        <taxon>ecological metagenomes</taxon>
    </lineage>
</organism>
<gene>
    <name evidence="1" type="ORF">S03H2_07925</name>
</gene>
<comment type="caution">
    <text evidence="1">The sequence shown here is derived from an EMBL/GenBank/DDBJ whole genome shotgun (WGS) entry which is preliminary data.</text>
</comment>
<proteinExistence type="predicted"/>
<accession>X1F3E0</accession>
<feature type="non-terminal residue" evidence="1">
    <location>
        <position position="64"/>
    </location>
</feature>